<name>A0A0J8B0P8_BETVV</name>
<accession>A0A0J8B0P8</accession>
<dbReference type="EMBL" id="KQ092565">
    <property type="protein sequence ID" value="KMS94554.1"/>
    <property type="molecule type" value="Genomic_DNA"/>
</dbReference>
<feature type="compositionally biased region" description="Polar residues" evidence="1">
    <location>
        <begin position="86"/>
        <end position="98"/>
    </location>
</feature>
<evidence type="ECO:0000313" key="3">
    <source>
        <dbReference type="Proteomes" id="UP000035740"/>
    </source>
</evidence>
<sequence>MLSALRPCVSVTLLRHFTNDMTQKGTLIRLAVCCLLISCSRPAPFTTLQYDDFESQDTAPPPQTGASPGDRATPAQATPVAPPAGSPTSSELTRQPASGSGVAPSPQSDSDTSEDSEQPSELTRSSPAPPSELTRSSPAPPSELTRSSSAPPQS</sequence>
<reference evidence="2 3" key="1">
    <citation type="journal article" date="2014" name="Nature">
        <title>The genome of the recently domesticated crop plant sugar beet (Beta vulgaris).</title>
        <authorList>
            <person name="Dohm J.C."/>
            <person name="Minoche A.E."/>
            <person name="Holtgrawe D."/>
            <person name="Capella-Gutierrez S."/>
            <person name="Zakrzewski F."/>
            <person name="Tafer H."/>
            <person name="Rupp O."/>
            <person name="Sorensen T.R."/>
            <person name="Stracke R."/>
            <person name="Reinhardt R."/>
            <person name="Goesmann A."/>
            <person name="Kraft T."/>
            <person name="Schulz B."/>
            <person name="Stadler P.F."/>
            <person name="Schmidt T."/>
            <person name="Gabaldon T."/>
            <person name="Lehrach H."/>
            <person name="Weisshaar B."/>
            <person name="Himmelbauer H."/>
        </authorList>
    </citation>
    <scope>NUCLEOTIDE SEQUENCE [LARGE SCALE GENOMIC DNA]</scope>
    <source>
        <tissue evidence="2">Taproot</tissue>
    </source>
</reference>
<feature type="compositionally biased region" description="Polar residues" evidence="1">
    <location>
        <begin position="144"/>
        <end position="154"/>
    </location>
</feature>
<organism evidence="2 3">
    <name type="scientific">Beta vulgaris subsp. vulgaris</name>
    <name type="common">Beet</name>
    <dbReference type="NCBI Taxonomy" id="3555"/>
    <lineage>
        <taxon>Eukaryota</taxon>
        <taxon>Viridiplantae</taxon>
        <taxon>Streptophyta</taxon>
        <taxon>Embryophyta</taxon>
        <taxon>Tracheophyta</taxon>
        <taxon>Spermatophyta</taxon>
        <taxon>Magnoliopsida</taxon>
        <taxon>eudicotyledons</taxon>
        <taxon>Gunneridae</taxon>
        <taxon>Pentapetalae</taxon>
        <taxon>Caryophyllales</taxon>
        <taxon>Chenopodiaceae</taxon>
        <taxon>Betoideae</taxon>
        <taxon>Beta</taxon>
    </lineage>
</organism>
<proteinExistence type="predicted"/>
<dbReference type="Gramene" id="KMS94554">
    <property type="protein sequence ID" value="KMS94554"/>
    <property type="gene ID" value="BVRB_020240"/>
</dbReference>
<protein>
    <submittedName>
        <fullName evidence="2">Uncharacterized protein</fullName>
    </submittedName>
</protein>
<dbReference type="Proteomes" id="UP000035740">
    <property type="component" value="Unassembled WGS sequence"/>
</dbReference>
<keyword evidence="3" id="KW-1185">Reference proteome</keyword>
<evidence type="ECO:0000313" key="2">
    <source>
        <dbReference type="EMBL" id="KMS94554.1"/>
    </source>
</evidence>
<gene>
    <name evidence="2" type="ORF">BVRB_020240</name>
</gene>
<feature type="region of interest" description="Disordered" evidence="1">
    <location>
        <begin position="50"/>
        <end position="154"/>
    </location>
</feature>
<dbReference type="AlphaFoldDB" id="A0A0J8B0P8"/>
<evidence type="ECO:0000256" key="1">
    <source>
        <dbReference type="SAM" id="MobiDB-lite"/>
    </source>
</evidence>